<dbReference type="AlphaFoldDB" id="A0A5J6LG57"/>
<reference evidence="2 3" key="1">
    <citation type="submission" date="2019-09" db="EMBL/GenBank/DDBJ databases">
        <title>Nitrincola iocasae sp. nov., a bacterium isolated from the sediment collected at a cold seep field in South China Sea.</title>
        <authorList>
            <person name="Zhang H."/>
            <person name="Wang H."/>
            <person name="Li C."/>
        </authorList>
    </citation>
    <scope>NUCLEOTIDE SEQUENCE [LARGE SCALE GENOMIC DNA]</scope>
    <source>
        <strain evidence="2 3">KXZD1103</strain>
    </source>
</reference>
<sequence>MSKSNDHATTDRFSESAHESVDQIAKSAGRAEERIRHEAEDAKDYVKDAKQKTKQRSDEAMNTVSLFVQENPLISLGIAFAAGSLLSALKRRS</sequence>
<name>A0A5J6LG57_9GAMM</name>
<organism evidence="2 3">
    <name type="scientific">Nitrincola iocasae</name>
    <dbReference type="NCBI Taxonomy" id="2614693"/>
    <lineage>
        <taxon>Bacteria</taxon>
        <taxon>Pseudomonadati</taxon>
        <taxon>Pseudomonadota</taxon>
        <taxon>Gammaproteobacteria</taxon>
        <taxon>Oceanospirillales</taxon>
        <taxon>Oceanospirillaceae</taxon>
        <taxon>Nitrincola</taxon>
    </lineage>
</organism>
<feature type="compositionally biased region" description="Basic and acidic residues" evidence="1">
    <location>
        <begin position="1"/>
        <end position="21"/>
    </location>
</feature>
<feature type="compositionally biased region" description="Basic and acidic residues" evidence="1">
    <location>
        <begin position="29"/>
        <end position="59"/>
    </location>
</feature>
<keyword evidence="3" id="KW-1185">Reference proteome</keyword>
<dbReference type="KEGG" id="nik:F5I99_14040"/>
<gene>
    <name evidence="2" type="ORF">F5I99_14040</name>
</gene>
<dbReference type="RefSeq" id="WP_151057034.1">
    <property type="nucleotide sequence ID" value="NZ_CP044222.1"/>
</dbReference>
<dbReference type="EMBL" id="CP044222">
    <property type="protein sequence ID" value="QEW07525.1"/>
    <property type="molecule type" value="Genomic_DNA"/>
</dbReference>
<evidence type="ECO:0000313" key="2">
    <source>
        <dbReference type="EMBL" id="QEW07525.1"/>
    </source>
</evidence>
<evidence type="ECO:0000256" key="1">
    <source>
        <dbReference type="SAM" id="MobiDB-lite"/>
    </source>
</evidence>
<feature type="region of interest" description="Disordered" evidence="1">
    <location>
        <begin position="1"/>
        <end position="59"/>
    </location>
</feature>
<evidence type="ECO:0000313" key="3">
    <source>
        <dbReference type="Proteomes" id="UP000325606"/>
    </source>
</evidence>
<accession>A0A5J6LG57</accession>
<protein>
    <submittedName>
        <fullName evidence="2">DUF883 family protein</fullName>
    </submittedName>
</protein>
<proteinExistence type="predicted"/>
<dbReference type="Proteomes" id="UP000325606">
    <property type="component" value="Chromosome"/>
</dbReference>